<dbReference type="InterPro" id="IPR016170">
    <property type="entry name" value="Cytok_DH_C_sf"/>
</dbReference>
<dbReference type="FunFam" id="3.40.462.10:FF:000001">
    <property type="entry name" value="Cytokinin dehydrogenase 2"/>
    <property type="match status" value="1"/>
</dbReference>
<evidence type="ECO:0000259" key="10">
    <source>
        <dbReference type="PROSITE" id="PS51387"/>
    </source>
</evidence>
<accession>A0AAF0W7J6</accession>
<organism evidence="11 12">
    <name type="scientific">Daucus carota subsp. sativus</name>
    <name type="common">Carrot</name>
    <dbReference type="NCBI Taxonomy" id="79200"/>
    <lineage>
        <taxon>Eukaryota</taxon>
        <taxon>Viridiplantae</taxon>
        <taxon>Streptophyta</taxon>
        <taxon>Embryophyta</taxon>
        <taxon>Tracheophyta</taxon>
        <taxon>Spermatophyta</taxon>
        <taxon>Magnoliopsida</taxon>
        <taxon>eudicotyledons</taxon>
        <taxon>Gunneridae</taxon>
        <taxon>Pentapetalae</taxon>
        <taxon>asterids</taxon>
        <taxon>campanulids</taxon>
        <taxon>Apiales</taxon>
        <taxon>Apiaceae</taxon>
        <taxon>Apioideae</taxon>
        <taxon>Scandiceae</taxon>
        <taxon>Daucinae</taxon>
        <taxon>Daucus</taxon>
        <taxon>Daucus sect. Daucus</taxon>
    </lineage>
</organism>
<dbReference type="Pfam" id="PF09265">
    <property type="entry name" value="Cytokin-bind"/>
    <property type="match status" value="1"/>
</dbReference>
<keyword evidence="12" id="KW-1185">Reference proteome</keyword>
<dbReference type="PANTHER" id="PTHR13878">
    <property type="entry name" value="GULONOLACTONE OXIDASE"/>
    <property type="match status" value="1"/>
</dbReference>
<feature type="domain" description="FAD-binding PCMH-type" evidence="10">
    <location>
        <begin position="57"/>
        <end position="235"/>
    </location>
</feature>
<evidence type="ECO:0000313" key="11">
    <source>
        <dbReference type="EMBL" id="WOG84246.1"/>
    </source>
</evidence>
<dbReference type="Gene3D" id="3.40.462.10">
    <property type="entry name" value="FAD-linked oxidases, C-terminal domain"/>
    <property type="match status" value="1"/>
</dbReference>
<name>A0AAF0W7J6_DAUCS</name>
<evidence type="ECO:0000256" key="3">
    <source>
        <dbReference type="ARBA" id="ARBA00011928"/>
    </source>
</evidence>
<sequence length="519" mass="59053">MKYLCVKVFMVLFLTSLAIKLNFCFPSIPLSLRTVVLDGHLSFTDNEFAAKDFGDQYRYSPLAVLHPKSVSDISTIIKHVWQMGPYTELKIAARGRGHSLHGQSQANRGIVISMESLWRQKMQFHIGKTCYVDVSGGALWINILHESLKYGLTPKSWTDYLHLSVGGTLSNAGISGQAFRHGPQINNVHQLEVVTGKGEVVNCSESQNTDLFYGVLGGLGQFGVITRARISLQPAPHKVKWIRVLYSDFSTFSKDQEYLISVEKTFDYIEGLVIKNKTNLMNDWRSNFTPQDSVRASQFISEGKLLFCLELAKNFNPEETESTNKEIQRLLSQLSYISSTLFTTEVSYVEFLDRVHTSEIKLQSKGLWEVPHPWLNLFIPKSKINKFAQEAFGNLLKDTNNGPILVYPVNKSKWNNRTSLVLPDEDIIYLVAFLSHAVPLSNGSDSLEHILKRNKQILEFCESAQLGVKQYLPHYHKQEEWMHHFGPKWEVFAKRKSAYDPLALLAPGQRIFQNNLSYL</sequence>
<dbReference type="PANTHER" id="PTHR13878:SF53">
    <property type="entry name" value="CYTOKININ DEHYDROGENASE 6"/>
    <property type="match status" value="1"/>
</dbReference>
<dbReference type="Gene3D" id="3.30.43.10">
    <property type="entry name" value="Uridine Diphospho-n-acetylenolpyruvylglucosamine Reductase, domain 2"/>
    <property type="match status" value="1"/>
</dbReference>
<dbReference type="InterPro" id="IPR016169">
    <property type="entry name" value="FAD-bd_PCMH_sub2"/>
</dbReference>
<proteinExistence type="inferred from homology"/>
<dbReference type="GO" id="GO:0009690">
    <property type="term" value="P:cytokinin metabolic process"/>
    <property type="evidence" value="ECO:0007669"/>
    <property type="project" value="InterPro"/>
</dbReference>
<dbReference type="InterPro" id="IPR006094">
    <property type="entry name" value="Oxid_FAD_bind_N"/>
</dbReference>
<dbReference type="GO" id="GO:0071949">
    <property type="term" value="F:FAD binding"/>
    <property type="evidence" value="ECO:0007669"/>
    <property type="project" value="InterPro"/>
</dbReference>
<dbReference type="SUPFAM" id="SSF56176">
    <property type="entry name" value="FAD-binding/transporter-associated domain-like"/>
    <property type="match status" value="1"/>
</dbReference>
<reference evidence="11" key="2">
    <citation type="submission" date="2022-03" db="EMBL/GenBank/DDBJ databases">
        <title>Draft title - Genomic analysis of global carrot germplasm unveils the trajectory of domestication and the origin of high carotenoid orange carrot.</title>
        <authorList>
            <person name="Iorizzo M."/>
            <person name="Ellison S."/>
            <person name="Senalik D."/>
            <person name="Macko-Podgorni A."/>
            <person name="Grzebelus D."/>
            <person name="Bostan H."/>
            <person name="Rolling W."/>
            <person name="Curaba J."/>
            <person name="Simon P."/>
        </authorList>
    </citation>
    <scope>NUCLEOTIDE SEQUENCE</scope>
    <source>
        <tissue evidence="11">Leaf</tissue>
    </source>
</reference>
<keyword evidence="4" id="KW-0285">Flavoprotein</keyword>
<evidence type="ECO:0000256" key="5">
    <source>
        <dbReference type="ARBA" id="ARBA00022729"/>
    </source>
</evidence>
<evidence type="ECO:0000256" key="1">
    <source>
        <dbReference type="ARBA" id="ARBA00001974"/>
    </source>
</evidence>
<protein>
    <recommendedName>
        <fullName evidence="3">cytokinin dehydrogenase</fullName>
        <ecNumber evidence="3">1.5.99.12</ecNumber>
    </recommendedName>
</protein>
<dbReference type="Pfam" id="PF01565">
    <property type="entry name" value="FAD_binding_4"/>
    <property type="match status" value="1"/>
</dbReference>
<evidence type="ECO:0000256" key="4">
    <source>
        <dbReference type="ARBA" id="ARBA00022630"/>
    </source>
</evidence>
<dbReference type="InterPro" id="IPR016167">
    <property type="entry name" value="FAD-bd_PCMH_sub1"/>
</dbReference>
<dbReference type="InterPro" id="IPR016164">
    <property type="entry name" value="FAD-linked_Oxase-like_C"/>
</dbReference>
<dbReference type="FunFam" id="3.30.465.10:FF:000021">
    <property type="entry name" value="Cytokinin dehydrogenase 1"/>
    <property type="match status" value="1"/>
</dbReference>
<evidence type="ECO:0000256" key="9">
    <source>
        <dbReference type="ARBA" id="ARBA00048224"/>
    </source>
</evidence>
<dbReference type="InterPro" id="IPR016166">
    <property type="entry name" value="FAD-bd_PCMH"/>
</dbReference>
<keyword evidence="8" id="KW-0325">Glycoprotein</keyword>
<dbReference type="InterPro" id="IPR015345">
    <property type="entry name" value="Cytokinin_DH_FAD/cytokin-bd"/>
</dbReference>
<keyword evidence="7" id="KW-0560">Oxidoreductase</keyword>
<dbReference type="EMBL" id="CP093343">
    <property type="protein sequence ID" value="WOG84246.1"/>
    <property type="molecule type" value="Genomic_DNA"/>
</dbReference>
<dbReference type="Proteomes" id="UP000077755">
    <property type="component" value="Chromosome 1"/>
</dbReference>
<dbReference type="InterPro" id="IPR050432">
    <property type="entry name" value="FAD-linked_Oxidoreductases_BP"/>
</dbReference>
<evidence type="ECO:0000256" key="2">
    <source>
        <dbReference type="ARBA" id="ARBA00005466"/>
    </source>
</evidence>
<reference evidence="11" key="1">
    <citation type="journal article" date="2016" name="Nat. Genet.">
        <title>A high-quality carrot genome assembly provides new insights into carotenoid accumulation and asterid genome evolution.</title>
        <authorList>
            <person name="Iorizzo M."/>
            <person name="Ellison S."/>
            <person name="Senalik D."/>
            <person name="Zeng P."/>
            <person name="Satapoomin P."/>
            <person name="Huang J."/>
            <person name="Bowman M."/>
            <person name="Iovene M."/>
            <person name="Sanseverino W."/>
            <person name="Cavagnaro P."/>
            <person name="Yildiz M."/>
            <person name="Macko-Podgorni A."/>
            <person name="Moranska E."/>
            <person name="Grzebelus E."/>
            <person name="Grzebelus D."/>
            <person name="Ashrafi H."/>
            <person name="Zheng Z."/>
            <person name="Cheng S."/>
            <person name="Spooner D."/>
            <person name="Van Deynze A."/>
            <person name="Simon P."/>
        </authorList>
    </citation>
    <scope>NUCLEOTIDE SEQUENCE</scope>
    <source>
        <tissue evidence="11">Leaf</tissue>
    </source>
</reference>
<comment type="cofactor">
    <cofactor evidence="1">
        <name>FAD</name>
        <dbReference type="ChEBI" id="CHEBI:57692"/>
    </cofactor>
</comment>
<dbReference type="KEGG" id="dcr:108211300"/>
<evidence type="ECO:0000256" key="8">
    <source>
        <dbReference type="ARBA" id="ARBA00023180"/>
    </source>
</evidence>
<evidence type="ECO:0000256" key="7">
    <source>
        <dbReference type="ARBA" id="ARBA00023002"/>
    </source>
</evidence>
<dbReference type="PROSITE" id="PS51387">
    <property type="entry name" value="FAD_PCMH"/>
    <property type="match status" value="1"/>
</dbReference>
<dbReference type="AlphaFoldDB" id="A0AAF0W7J6"/>
<dbReference type="InterPro" id="IPR036318">
    <property type="entry name" value="FAD-bd_PCMH-like_sf"/>
</dbReference>
<comment type="similarity">
    <text evidence="2">Belongs to the oxygen-dependent FAD-linked oxidoreductase family.</text>
</comment>
<dbReference type="GO" id="GO:0019139">
    <property type="term" value="F:cytokinin dehydrogenase activity"/>
    <property type="evidence" value="ECO:0007669"/>
    <property type="project" value="UniProtKB-EC"/>
</dbReference>
<dbReference type="SUPFAM" id="SSF55103">
    <property type="entry name" value="FAD-linked oxidases, C-terminal domain"/>
    <property type="match status" value="1"/>
</dbReference>
<keyword evidence="5" id="KW-0732">Signal</keyword>
<keyword evidence="6" id="KW-0274">FAD</keyword>
<gene>
    <name evidence="11" type="ORF">DCAR_0103428</name>
</gene>
<evidence type="ECO:0000313" key="12">
    <source>
        <dbReference type="Proteomes" id="UP000077755"/>
    </source>
</evidence>
<evidence type="ECO:0000256" key="6">
    <source>
        <dbReference type="ARBA" id="ARBA00022827"/>
    </source>
</evidence>
<dbReference type="EC" id="1.5.99.12" evidence="3"/>
<comment type="catalytic activity">
    <reaction evidence="9">
        <text>N(6)-dimethylallyladenine + A + H2O = 3-methyl-2-butenal + adenine + AH2</text>
        <dbReference type="Rhea" id="RHEA:13625"/>
        <dbReference type="ChEBI" id="CHEBI:13193"/>
        <dbReference type="ChEBI" id="CHEBI:15377"/>
        <dbReference type="ChEBI" id="CHEBI:15825"/>
        <dbReference type="ChEBI" id="CHEBI:16708"/>
        <dbReference type="ChEBI" id="CHEBI:17499"/>
        <dbReference type="ChEBI" id="CHEBI:17660"/>
        <dbReference type="EC" id="1.5.99.12"/>
    </reaction>
</comment>
<dbReference type="Gene3D" id="3.30.465.10">
    <property type="match status" value="1"/>
</dbReference>